<evidence type="ECO:0000313" key="2">
    <source>
        <dbReference type="EMBL" id="SHH52806.1"/>
    </source>
</evidence>
<dbReference type="STRING" id="1121409.SAMN02745124_00849"/>
<dbReference type="AlphaFoldDB" id="A0A1M5TQD5"/>
<name>A0A1M5TQD5_9BACT</name>
<dbReference type="InterPro" id="IPR024264">
    <property type="entry name" value="DUF3786"/>
</dbReference>
<dbReference type="RefSeq" id="WP_073373577.1">
    <property type="nucleotide sequence ID" value="NZ_FQXS01000003.1"/>
</dbReference>
<sequence length="202" mass="22022">MARAPVFTEIYRSYLQQLEGVDLARRAGPLGVTFADGGLAIPVYGKVHHLSATAITGPDGRAVNPAIRVILARYVLDCPEQPPVGADPLMSYREFADAAPLLSYFTTNTNKTIETHFSGGLEHLRNRARTLGAVELTSGTHDLSLRYFAVPRVPVLLNFNDQDDLFGAACSVLYRQSAKYYLDMECLAMTGTLLAGWLISGD</sequence>
<evidence type="ECO:0000259" key="1">
    <source>
        <dbReference type="Pfam" id="PF12654"/>
    </source>
</evidence>
<reference evidence="2 3" key="1">
    <citation type="submission" date="2016-11" db="EMBL/GenBank/DDBJ databases">
        <authorList>
            <person name="Jaros S."/>
            <person name="Januszkiewicz K."/>
            <person name="Wedrychowicz H."/>
        </authorList>
    </citation>
    <scope>NUCLEOTIDE SEQUENCE [LARGE SCALE GENOMIC DNA]</scope>
    <source>
        <strain evidence="2 3">DSM 9705</strain>
    </source>
</reference>
<protein>
    <recommendedName>
        <fullName evidence="1">DUF3786 domain-containing protein</fullName>
    </recommendedName>
</protein>
<organism evidence="2 3">
    <name type="scientific">Desulfofustis glycolicus DSM 9705</name>
    <dbReference type="NCBI Taxonomy" id="1121409"/>
    <lineage>
        <taxon>Bacteria</taxon>
        <taxon>Pseudomonadati</taxon>
        <taxon>Thermodesulfobacteriota</taxon>
        <taxon>Desulfobulbia</taxon>
        <taxon>Desulfobulbales</taxon>
        <taxon>Desulfocapsaceae</taxon>
        <taxon>Desulfofustis</taxon>
    </lineage>
</organism>
<feature type="domain" description="DUF3786" evidence="1">
    <location>
        <begin position="22"/>
        <end position="195"/>
    </location>
</feature>
<dbReference type="Proteomes" id="UP000184139">
    <property type="component" value="Unassembled WGS sequence"/>
</dbReference>
<proteinExistence type="predicted"/>
<accession>A0A1M5TQD5</accession>
<dbReference type="EMBL" id="FQXS01000003">
    <property type="protein sequence ID" value="SHH52806.1"/>
    <property type="molecule type" value="Genomic_DNA"/>
</dbReference>
<dbReference type="Pfam" id="PF12654">
    <property type="entry name" value="DUF3786"/>
    <property type="match status" value="1"/>
</dbReference>
<keyword evidence="3" id="KW-1185">Reference proteome</keyword>
<gene>
    <name evidence="2" type="ORF">SAMN02745124_00849</name>
</gene>
<dbReference type="OrthoDB" id="5418701at2"/>
<evidence type="ECO:0000313" key="3">
    <source>
        <dbReference type="Proteomes" id="UP000184139"/>
    </source>
</evidence>